<dbReference type="AlphaFoldDB" id="A0A8S1SN09"/>
<protein>
    <submittedName>
        <fullName evidence="1">Uncharacterized protein</fullName>
    </submittedName>
</protein>
<keyword evidence="2" id="KW-1185">Reference proteome</keyword>
<dbReference type="Proteomes" id="UP000689195">
    <property type="component" value="Unassembled WGS sequence"/>
</dbReference>
<gene>
    <name evidence="1" type="ORF">PPENT_87.1.T0090315</name>
</gene>
<proteinExistence type="predicted"/>
<accession>A0A8S1SN09</accession>
<dbReference type="EMBL" id="CAJJDO010000009">
    <property type="protein sequence ID" value="CAD8140856.1"/>
    <property type="molecule type" value="Genomic_DNA"/>
</dbReference>
<name>A0A8S1SN09_9CILI</name>
<dbReference type="OrthoDB" id="10350029at2759"/>
<organism evidence="1 2">
    <name type="scientific">Paramecium pentaurelia</name>
    <dbReference type="NCBI Taxonomy" id="43138"/>
    <lineage>
        <taxon>Eukaryota</taxon>
        <taxon>Sar</taxon>
        <taxon>Alveolata</taxon>
        <taxon>Ciliophora</taxon>
        <taxon>Intramacronucleata</taxon>
        <taxon>Oligohymenophorea</taxon>
        <taxon>Peniculida</taxon>
        <taxon>Parameciidae</taxon>
        <taxon>Paramecium</taxon>
    </lineage>
</organism>
<sequence>MNNLQYIMEIYISNQQILFIIIIRKLTLMGCHIRKQQMPIILDPDLKDKEYVYQIKTKGARKMQIYQWGEINLQSIEEEVLLNKIFPSAERFYAQVMNLQLCYFILNQIYSFMNLDDFLQELVLEKSLNSKLK</sequence>
<reference evidence="1" key="1">
    <citation type="submission" date="2021-01" db="EMBL/GenBank/DDBJ databases">
        <authorList>
            <consortium name="Genoscope - CEA"/>
            <person name="William W."/>
        </authorList>
    </citation>
    <scope>NUCLEOTIDE SEQUENCE</scope>
</reference>
<evidence type="ECO:0000313" key="2">
    <source>
        <dbReference type="Proteomes" id="UP000689195"/>
    </source>
</evidence>
<comment type="caution">
    <text evidence="1">The sequence shown here is derived from an EMBL/GenBank/DDBJ whole genome shotgun (WGS) entry which is preliminary data.</text>
</comment>
<evidence type="ECO:0000313" key="1">
    <source>
        <dbReference type="EMBL" id="CAD8140856.1"/>
    </source>
</evidence>